<name>A0A699ZRZ3_HAELA</name>
<evidence type="ECO:0000313" key="2">
    <source>
        <dbReference type="EMBL" id="GFH23930.1"/>
    </source>
</evidence>
<comment type="caution">
    <text evidence="2">The sequence shown here is derived from an EMBL/GenBank/DDBJ whole genome shotgun (WGS) entry which is preliminary data.</text>
</comment>
<feature type="chain" id="PRO_5025515391" evidence="1">
    <location>
        <begin position="31"/>
        <end position="319"/>
    </location>
</feature>
<proteinExistence type="predicted"/>
<dbReference type="EMBL" id="BLLF01002399">
    <property type="protein sequence ID" value="GFH23930.1"/>
    <property type="molecule type" value="Genomic_DNA"/>
</dbReference>
<protein>
    <submittedName>
        <fullName evidence="2">Uncharacterized protein</fullName>
    </submittedName>
</protein>
<accession>A0A699ZRZ3</accession>
<keyword evidence="3" id="KW-1185">Reference proteome</keyword>
<dbReference type="Proteomes" id="UP000485058">
    <property type="component" value="Unassembled WGS sequence"/>
</dbReference>
<gene>
    <name evidence="2" type="ORF">HaLaN_21629</name>
</gene>
<sequence>MATFRDAAPRLAPVMMVLFLLMCRPMGLRADQAHEVGEMESNPELIAQRAELQRLVDELRGAMPAAHGAGRDLLDTTPTAGGLAAGFASSLGKGLSSLGSGNIASLLGTARQSTTFQPDMASLLSSFSTMTNPFGSSGPNLLGLPGLMQNIGTDPLLQGIINGNLPSILGGPVPPLDPNLEAALNGSSADPVAIATTGLLAGITLLVSSILYTVSGGLGTAAASLALIPASLGTITGPLGFGLSSASFGLALSQDSTVDSAVQRWQLVVNQLADRLGGLNNGGHNVGQYQRPAGKAGSSLWPIGVGATQECKLRHGRGV</sequence>
<organism evidence="2 3">
    <name type="scientific">Haematococcus lacustris</name>
    <name type="common">Green alga</name>
    <name type="synonym">Haematococcus pluvialis</name>
    <dbReference type="NCBI Taxonomy" id="44745"/>
    <lineage>
        <taxon>Eukaryota</taxon>
        <taxon>Viridiplantae</taxon>
        <taxon>Chlorophyta</taxon>
        <taxon>core chlorophytes</taxon>
        <taxon>Chlorophyceae</taxon>
        <taxon>CS clade</taxon>
        <taxon>Chlamydomonadales</taxon>
        <taxon>Haematococcaceae</taxon>
        <taxon>Haematococcus</taxon>
    </lineage>
</organism>
<reference evidence="2 3" key="1">
    <citation type="submission" date="2020-02" db="EMBL/GenBank/DDBJ databases">
        <title>Draft genome sequence of Haematococcus lacustris strain NIES-144.</title>
        <authorList>
            <person name="Morimoto D."/>
            <person name="Nakagawa S."/>
            <person name="Yoshida T."/>
            <person name="Sawayama S."/>
        </authorList>
    </citation>
    <scope>NUCLEOTIDE SEQUENCE [LARGE SCALE GENOMIC DNA]</scope>
    <source>
        <strain evidence="2 3">NIES-144</strain>
    </source>
</reference>
<evidence type="ECO:0000256" key="1">
    <source>
        <dbReference type="SAM" id="SignalP"/>
    </source>
</evidence>
<dbReference type="AlphaFoldDB" id="A0A699ZRZ3"/>
<feature type="signal peptide" evidence="1">
    <location>
        <begin position="1"/>
        <end position="30"/>
    </location>
</feature>
<evidence type="ECO:0000313" key="3">
    <source>
        <dbReference type="Proteomes" id="UP000485058"/>
    </source>
</evidence>
<keyword evidence="1" id="KW-0732">Signal</keyword>